<reference evidence="3" key="1">
    <citation type="submission" date="2017-05" db="EMBL/GenBank/DDBJ databases">
        <authorList>
            <person name="Lin X."/>
        </authorList>
    </citation>
    <scope>NUCLEOTIDE SEQUENCE [LARGE SCALE GENOMIC DNA]</scope>
    <source>
        <strain evidence="3">JLT2012</strain>
    </source>
</reference>
<gene>
    <name evidence="2" type="ORF">B5C34_14185</name>
</gene>
<feature type="compositionally biased region" description="Basic and acidic residues" evidence="1">
    <location>
        <begin position="102"/>
        <end position="119"/>
    </location>
</feature>
<accession>A0A219B7X7</accession>
<dbReference type="RefSeq" id="WP_088713191.1">
    <property type="nucleotide sequence ID" value="NZ_NFZT01000001.1"/>
</dbReference>
<feature type="region of interest" description="Disordered" evidence="1">
    <location>
        <begin position="202"/>
        <end position="229"/>
    </location>
</feature>
<name>A0A219B7X7_9SPHN</name>
<dbReference type="EMBL" id="NFZT01000001">
    <property type="protein sequence ID" value="OWV34492.1"/>
    <property type="molecule type" value="Genomic_DNA"/>
</dbReference>
<protein>
    <recommendedName>
        <fullName evidence="4">DUF883 domain-containing protein</fullName>
    </recommendedName>
</protein>
<evidence type="ECO:0000313" key="3">
    <source>
        <dbReference type="Proteomes" id="UP000198462"/>
    </source>
</evidence>
<feature type="region of interest" description="Disordered" evidence="1">
    <location>
        <begin position="1"/>
        <end position="88"/>
    </location>
</feature>
<feature type="compositionally biased region" description="Basic and acidic residues" evidence="1">
    <location>
        <begin position="72"/>
        <end position="88"/>
    </location>
</feature>
<comment type="caution">
    <text evidence="2">The sequence shown here is derived from an EMBL/GenBank/DDBJ whole genome shotgun (WGS) entry which is preliminary data.</text>
</comment>
<proteinExistence type="predicted"/>
<organism evidence="2 3">
    <name type="scientific">Pacificimonas flava</name>
    <dbReference type="NCBI Taxonomy" id="1234595"/>
    <lineage>
        <taxon>Bacteria</taxon>
        <taxon>Pseudomonadati</taxon>
        <taxon>Pseudomonadota</taxon>
        <taxon>Alphaproteobacteria</taxon>
        <taxon>Sphingomonadales</taxon>
        <taxon>Sphingosinicellaceae</taxon>
        <taxon>Pacificimonas</taxon>
    </lineage>
</organism>
<evidence type="ECO:0008006" key="4">
    <source>
        <dbReference type="Google" id="ProtNLM"/>
    </source>
</evidence>
<dbReference type="AlphaFoldDB" id="A0A219B7X7"/>
<dbReference type="Proteomes" id="UP000198462">
    <property type="component" value="Unassembled WGS sequence"/>
</dbReference>
<evidence type="ECO:0000313" key="2">
    <source>
        <dbReference type="EMBL" id="OWV34492.1"/>
    </source>
</evidence>
<evidence type="ECO:0000256" key="1">
    <source>
        <dbReference type="SAM" id="MobiDB-lite"/>
    </source>
</evidence>
<sequence>MTGEYKQPAATTPPEDSSTSDKARKQAEKAKGKAREVKGKAEDAAAKARGKAEDTATKARGKANEAAISVKDSAKSARDYTSERYQEARDYTAERYRTARDYSRERANEAREYGERRLSDAQAGYEKARTRASEGLESYPLAAAGLGLLAGMAIGLLLPRTRQESRVLGSYRDGLYDQAVEAARAARAAGEEEFRGIASEAKEHARELGDRAASAAKTSADAALKKAQA</sequence>
<feature type="compositionally biased region" description="Basic and acidic residues" evidence="1">
    <location>
        <begin position="19"/>
        <end position="57"/>
    </location>
</feature>
<feature type="region of interest" description="Disordered" evidence="1">
    <location>
        <begin position="102"/>
        <end position="126"/>
    </location>
</feature>
<feature type="compositionally biased region" description="Low complexity" evidence="1">
    <location>
        <begin position="212"/>
        <end position="229"/>
    </location>
</feature>
<keyword evidence="3" id="KW-1185">Reference proteome</keyword>